<dbReference type="PANTHER" id="PTHR43005:SF1">
    <property type="entry name" value="SPERMIDINE_PUTRESCINE TRANSPORT SYSTEM PERMEASE PROTEIN"/>
    <property type="match status" value="1"/>
</dbReference>
<feature type="transmembrane region" description="Helical" evidence="7">
    <location>
        <begin position="184"/>
        <end position="207"/>
    </location>
</feature>
<evidence type="ECO:0000313" key="10">
    <source>
        <dbReference type="Proteomes" id="UP000004682"/>
    </source>
</evidence>
<dbReference type="CDD" id="cd06261">
    <property type="entry name" value="TM_PBP2"/>
    <property type="match status" value="1"/>
</dbReference>
<organism evidence="9 10">
    <name type="scientific">Burkholderia humptydooensis MSMB43</name>
    <dbReference type="NCBI Taxonomy" id="441157"/>
    <lineage>
        <taxon>Bacteria</taxon>
        <taxon>Pseudomonadati</taxon>
        <taxon>Pseudomonadota</taxon>
        <taxon>Betaproteobacteria</taxon>
        <taxon>Burkholderiales</taxon>
        <taxon>Burkholderiaceae</taxon>
        <taxon>Burkholderia</taxon>
        <taxon>pseudomallei group</taxon>
    </lineage>
</organism>
<keyword evidence="2 7" id="KW-0813">Transport</keyword>
<feature type="transmembrane region" description="Helical" evidence="7">
    <location>
        <begin position="291"/>
        <end position="311"/>
    </location>
</feature>
<keyword evidence="4 7" id="KW-0812">Transmembrane</keyword>
<dbReference type="InterPro" id="IPR000515">
    <property type="entry name" value="MetI-like"/>
</dbReference>
<dbReference type="PROSITE" id="PS50928">
    <property type="entry name" value="ABC_TM1"/>
    <property type="match status" value="1"/>
</dbReference>
<feature type="transmembrane region" description="Helical" evidence="7">
    <location>
        <begin position="158"/>
        <end position="178"/>
    </location>
</feature>
<evidence type="ECO:0000256" key="2">
    <source>
        <dbReference type="ARBA" id="ARBA00022448"/>
    </source>
</evidence>
<evidence type="ECO:0000259" key="8">
    <source>
        <dbReference type="PROSITE" id="PS50928"/>
    </source>
</evidence>
<sequence>MRPSDDAAARLRPLRLIASSPASQEIPMFNHGKTSLPWLFLGPPLALMAVLGLVPTIAAINLALKNRVLRYADSDYVGLRNFARLASDRRFVNAIEVSALWEIVTVAGAVVVGIALAVFLFERVHGRWRRAAVLILIMPVLLPRVSAAFIWKFMYAPLTGILSWLLGTLGVANTAFLADPHLALVAVALVDVWQWGLFFSVVVLKLLETLPPEPLEAARLDYASTWQVYAYIALPMLKAPIMSLVFIKMVESLRSFDLIYVMTKGGPGIATETLDMYAYAQGIGLSGKVSYASSMAVLMMVATTLVFTFIWKRVDKWDD</sequence>
<feature type="transmembrane region" description="Helical" evidence="7">
    <location>
        <begin position="45"/>
        <end position="64"/>
    </location>
</feature>
<feature type="transmembrane region" description="Helical" evidence="7">
    <location>
        <begin position="133"/>
        <end position="151"/>
    </location>
</feature>
<name>A0ABN0G3B7_9BURK</name>
<evidence type="ECO:0000313" key="9">
    <source>
        <dbReference type="EMBL" id="EIP86575.1"/>
    </source>
</evidence>
<keyword evidence="3" id="KW-1003">Cell membrane</keyword>
<accession>A0ABN0G3B7</accession>
<evidence type="ECO:0000256" key="5">
    <source>
        <dbReference type="ARBA" id="ARBA00022989"/>
    </source>
</evidence>
<feature type="transmembrane region" description="Helical" evidence="7">
    <location>
        <begin position="99"/>
        <end position="121"/>
    </location>
</feature>
<dbReference type="EMBL" id="JH692064">
    <property type="protein sequence ID" value="EIP86575.1"/>
    <property type="molecule type" value="Genomic_DNA"/>
</dbReference>
<evidence type="ECO:0000256" key="7">
    <source>
        <dbReference type="RuleBase" id="RU363032"/>
    </source>
</evidence>
<keyword evidence="5 7" id="KW-1133">Transmembrane helix</keyword>
<dbReference type="SUPFAM" id="SSF161098">
    <property type="entry name" value="MetI-like"/>
    <property type="match status" value="1"/>
</dbReference>
<comment type="similarity">
    <text evidence="7">Belongs to the binding-protein-dependent transport system permease family.</text>
</comment>
<feature type="transmembrane region" description="Helical" evidence="7">
    <location>
        <begin position="228"/>
        <end position="247"/>
    </location>
</feature>
<evidence type="ECO:0000256" key="1">
    <source>
        <dbReference type="ARBA" id="ARBA00004651"/>
    </source>
</evidence>
<evidence type="ECO:0000256" key="3">
    <source>
        <dbReference type="ARBA" id="ARBA00022475"/>
    </source>
</evidence>
<feature type="domain" description="ABC transmembrane type-1" evidence="8">
    <location>
        <begin position="95"/>
        <end position="310"/>
    </location>
</feature>
<evidence type="ECO:0000256" key="6">
    <source>
        <dbReference type="ARBA" id="ARBA00023136"/>
    </source>
</evidence>
<reference evidence="10" key="1">
    <citation type="journal article" date="2012" name="J. Bacteriol.">
        <title>Revised Genome Sequence of Burkholderia thailandensis MSMB43 with Improved Annotation.</title>
        <authorList>
            <person name="Zhuo Y."/>
            <person name="Liu L."/>
            <person name="Wang Q."/>
            <person name="Liu X."/>
            <person name="Ren B."/>
            <person name="Liu M."/>
            <person name="Ni P."/>
            <person name="Cheng Y.Q."/>
            <person name="Zhang L."/>
        </authorList>
    </citation>
    <scope>NUCLEOTIDE SEQUENCE [LARGE SCALE GENOMIC DNA]</scope>
    <source>
        <strain evidence="10">MSMB43</strain>
    </source>
</reference>
<keyword evidence="6 7" id="KW-0472">Membrane</keyword>
<dbReference type="Proteomes" id="UP000004682">
    <property type="component" value="Unassembled WGS sequence"/>
</dbReference>
<protein>
    <submittedName>
        <fullName evidence="9">Sugar ABC transporter, permease protein, putative</fullName>
    </submittedName>
</protein>
<keyword evidence="10" id="KW-1185">Reference proteome</keyword>
<dbReference type="InterPro" id="IPR035906">
    <property type="entry name" value="MetI-like_sf"/>
</dbReference>
<dbReference type="PANTHER" id="PTHR43005">
    <property type="entry name" value="BLR7065 PROTEIN"/>
    <property type="match status" value="1"/>
</dbReference>
<gene>
    <name evidence="9" type="ORF">A33K_16178</name>
</gene>
<evidence type="ECO:0000256" key="4">
    <source>
        <dbReference type="ARBA" id="ARBA00022692"/>
    </source>
</evidence>
<comment type="subcellular location">
    <subcellularLocation>
        <location evidence="1 7">Cell membrane</location>
        <topology evidence="1 7">Multi-pass membrane protein</topology>
    </subcellularLocation>
</comment>
<dbReference type="Pfam" id="PF00528">
    <property type="entry name" value="BPD_transp_1"/>
    <property type="match status" value="1"/>
</dbReference>
<dbReference type="Gene3D" id="1.10.3720.10">
    <property type="entry name" value="MetI-like"/>
    <property type="match status" value="1"/>
</dbReference>
<proteinExistence type="inferred from homology"/>